<dbReference type="Proteomes" id="UP000298284">
    <property type="component" value="Unassembled WGS sequence"/>
</dbReference>
<accession>A0A4Z0MFN7</accession>
<dbReference type="OrthoDB" id="882023at2"/>
<name>A0A4Z0MFN7_9BACT</name>
<evidence type="ECO:0000313" key="2">
    <source>
        <dbReference type="Proteomes" id="UP000298284"/>
    </source>
</evidence>
<reference evidence="1 2" key="1">
    <citation type="submission" date="2019-04" db="EMBL/GenBank/DDBJ databases">
        <authorList>
            <person name="Feng G."/>
            <person name="Zhang J."/>
            <person name="Zhu H."/>
        </authorList>
    </citation>
    <scope>NUCLEOTIDE SEQUENCE [LARGE SCALE GENOMIC DNA]</scope>
    <source>
        <strain evidence="1 2">JCM 19491</strain>
    </source>
</reference>
<protein>
    <submittedName>
        <fullName evidence="1">Uncharacterized protein</fullName>
    </submittedName>
</protein>
<comment type="caution">
    <text evidence="1">The sequence shown here is derived from an EMBL/GenBank/DDBJ whole genome shotgun (WGS) entry which is preliminary data.</text>
</comment>
<dbReference type="RefSeq" id="WP_135532704.1">
    <property type="nucleotide sequence ID" value="NZ_SRKZ01000007.1"/>
</dbReference>
<keyword evidence="2" id="KW-1185">Reference proteome</keyword>
<sequence>MTFSTLKDTYLQRLGFVRLSLYRSWDYPVAATEAGFTPTTDMRYQHQLVGRDGTRLYACSWIHEPGYMLTTAQHVSSLAHVVAELDSDDVVTLQRHIEAFFLLHGGSVLPNASEDRPQLMLS</sequence>
<dbReference type="EMBL" id="SRKZ01000007">
    <property type="protein sequence ID" value="TGD78035.1"/>
    <property type="molecule type" value="Genomic_DNA"/>
</dbReference>
<gene>
    <name evidence="1" type="ORF">EU557_22390</name>
</gene>
<organism evidence="1 2">
    <name type="scientific">Hymenobacter wooponensis</name>
    <dbReference type="NCBI Taxonomy" id="1525360"/>
    <lineage>
        <taxon>Bacteria</taxon>
        <taxon>Pseudomonadati</taxon>
        <taxon>Bacteroidota</taxon>
        <taxon>Cytophagia</taxon>
        <taxon>Cytophagales</taxon>
        <taxon>Hymenobacteraceae</taxon>
        <taxon>Hymenobacter</taxon>
    </lineage>
</organism>
<evidence type="ECO:0000313" key="1">
    <source>
        <dbReference type="EMBL" id="TGD78035.1"/>
    </source>
</evidence>
<proteinExistence type="predicted"/>
<dbReference type="AlphaFoldDB" id="A0A4Z0MFN7"/>